<evidence type="ECO:0000259" key="14">
    <source>
        <dbReference type="PROSITE" id="PS50015"/>
    </source>
</evidence>
<comment type="similarity">
    <text evidence="2 11">Belongs to the acid sphingomyelinase family.</text>
</comment>
<keyword evidence="4 12" id="KW-0479">Metal-binding</keyword>
<evidence type="ECO:0000256" key="10">
    <source>
        <dbReference type="ARBA" id="ARBA00023295"/>
    </source>
</evidence>
<keyword evidence="3" id="KW-0964">Secreted</keyword>
<dbReference type="GO" id="GO:0005576">
    <property type="term" value="C:extracellular region"/>
    <property type="evidence" value="ECO:0007669"/>
    <property type="project" value="UniProtKB-SubCell"/>
</dbReference>
<evidence type="ECO:0000256" key="3">
    <source>
        <dbReference type="ARBA" id="ARBA00022525"/>
    </source>
</evidence>
<dbReference type="PROSITE" id="PS50015">
    <property type="entry name" value="SAP_B"/>
    <property type="match status" value="1"/>
</dbReference>
<gene>
    <name evidence="15" type="ORF">BU16DRAFT_449893</name>
</gene>
<dbReference type="OrthoDB" id="282973at2759"/>
<dbReference type="SUPFAM" id="SSF47862">
    <property type="entry name" value="Saposin"/>
    <property type="match status" value="1"/>
</dbReference>
<keyword evidence="9" id="KW-0325">Glycoprotein</keyword>
<reference evidence="15" key="1">
    <citation type="journal article" date="2020" name="Stud. Mycol.">
        <title>101 Dothideomycetes genomes: a test case for predicting lifestyles and emergence of pathogens.</title>
        <authorList>
            <person name="Haridas S."/>
            <person name="Albert R."/>
            <person name="Binder M."/>
            <person name="Bloem J."/>
            <person name="Labutti K."/>
            <person name="Salamov A."/>
            <person name="Andreopoulos B."/>
            <person name="Baker S."/>
            <person name="Barry K."/>
            <person name="Bills G."/>
            <person name="Bluhm B."/>
            <person name="Cannon C."/>
            <person name="Castanera R."/>
            <person name="Culley D."/>
            <person name="Daum C."/>
            <person name="Ezra D."/>
            <person name="Gonzalez J."/>
            <person name="Henrissat B."/>
            <person name="Kuo A."/>
            <person name="Liang C."/>
            <person name="Lipzen A."/>
            <person name="Lutzoni F."/>
            <person name="Magnuson J."/>
            <person name="Mondo S."/>
            <person name="Nolan M."/>
            <person name="Ohm R."/>
            <person name="Pangilinan J."/>
            <person name="Park H.-J."/>
            <person name="Ramirez L."/>
            <person name="Alfaro M."/>
            <person name="Sun H."/>
            <person name="Tritt A."/>
            <person name="Yoshinaga Y."/>
            <person name="Zwiers L.-H."/>
            <person name="Turgeon B."/>
            <person name="Goodwin S."/>
            <person name="Spatafora J."/>
            <person name="Crous P."/>
            <person name="Grigoriev I."/>
        </authorList>
    </citation>
    <scope>NUCLEOTIDE SEQUENCE</scope>
    <source>
        <strain evidence="15">CBS 269.34</strain>
    </source>
</reference>
<sequence length="604" mass="67171">MLRIEGEELIDDISYSFENGATCTACETILVVLKRLVKANESLFLSTITQICKLAGEDPDACEGAVAREGPIIAYALRQIETGSKTSKLFCITFMGVCDYPAVTPYEVSFPKKASRRPRPVPSKEPPIRFVHFSDIHVDRLYAPGTSTNCTTYLCCRADSISKSPGGSDVPAGPYGDHHCDVPLSLEMSMYRAIEDMGHSFSIFTGDIIDHAIWNTTQAQSTININLAYAEMSSLGHIYGTIGNHEADPVNSFPSTAVGSAPQWVYDTLSSLWSRWIGDEAATAEKNFGAYSAKHPGTNLRIISLNTNLYYIQNYWLYQDPMERDPSGQLSWLVRELQAAEDAADRVYIIGHMPMGLRDAFHDYSNYFDQVVNRYEATIAAMFFGHTHTDELELSYSSSTNRHFSTASAVSYIAPALTPNAGHPSFRVYTIDPATFAVLDSVTYIANMSAPAFQTTGPVWEKYYSAREVYGPLVTPPLEAGDELSPAFWHNVTEAFERDEGAFKGYWGRKRREWEVEECAGGEGECREREVCQMRAARAEDNCVVPKLGFHYERLLEAIPGLVEGREREEDVCGGSMGKRILGALMGRKDLVEVLVGRMMEIEN</sequence>
<evidence type="ECO:0000256" key="11">
    <source>
        <dbReference type="PIRNR" id="PIRNR000948"/>
    </source>
</evidence>
<dbReference type="SUPFAM" id="SSF56300">
    <property type="entry name" value="Metallo-dependent phosphatases"/>
    <property type="match status" value="1"/>
</dbReference>
<evidence type="ECO:0000256" key="9">
    <source>
        <dbReference type="ARBA" id="ARBA00023180"/>
    </source>
</evidence>
<comment type="cofactor">
    <cofactor evidence="12">
        <name>Zn(2+)</name>
        <dbReference type="ChEBI" id="CHEBI:29105"/>
    </cofactor>
    <text evidence="12">Binds 2 Zn(2+) ions per subunit.</text>
</comment>
<evidence type="ECO:0000256" key="5">
    <source>
        <dbReference type="ARBA" id="ARBA00022729"/>
    </source>
</evidence>
<comment type="subcellular location">
    <subcellularLocation>
        <location evidence="1">Secreted</location>
    </subcellularLocation>
</comment>
<name>A0A6A6R8B8_9PEZI</name>
<keyword evidence="16" id="KW-1185">Reference proteome</keyword>
<keyword evidence="6 11" id="KW-0378">Hydrolase</keyword>
<feature type="binding site" evidence="12">
    <location>
        <position position="207"/>
    </location>
    <ligand>
        <name>Zn(2+)</name>
        <dbReference type="ChEBI" id="CHEBI:29105"/>
        <label>2</label>
    </ligand>
</feature>
<feature type="disulfide bond" evidence="13">
    <location>
        <begin position="23"/>
        <end position="98"/>
    </location>
</feature>
<evidence type="ECO:0000256" key="1">
    <source>
        <dbReference type="ARBA" id="ARBA00004613"/>
    </source>
</evidence>
<dbReference type="GO" id="GO:0016020">
    <property type="term" value="C:membrane"/>
    <property type="evidence" value="ECO:0007669"/>
    <property type="project" value="GOC"/>
</dbReference>
<feature type="binding site" evidence="12">
    <location>
        <position position="388"/>
    </location>
    <ligand>
        <name>Zn(2+)</name>
        <dbReference type="ChEBI" id="CHEBI:29105"/>
        <label>1</label>
    </ligand>
</feature>
<evidence type="ECO:0000313" key="16">
    <source>
        <dbReference type="Proteomes" id="UP000799750"/>
    </source>
</evidence>
<feature type="binding site" evidence="12">
    <location>
        <position position="137"/>
    </location>
    <ligand>
        <name>Zn(2+)</name>
        <dbReference type="ChEBI" id="CHEBI:29105"/>
        <label>1</label>
    </ligand>
</feature>
<comment type="function">
    <text evidence="11">Converts sphingomyelin to ceramide.</text>
</comment>
<evidence type="ECO:0000256" key="8">
    <source>
        <dbReference type="ARBA" id="ARBA00023157"/>
    </source>
</evidence>
<dbReference type="AlphaFoldDB" id="A0A6A6R8B8"/>
<evidence type="ECO:0000313" key="15">
    <source>
        <dbReference type="EMBL" id="KAF2500958.1"/>
    </source>
</evidence>
<accession>A0A6A6R8B8</accession>
<feature type="binding site" evidence="12">
    <location>
        <position position="244"/>
    </location>
    <ligand>
        <name>Zn(2+)</name>
        <dbReference type="ChEBI" id="CHEBI:29105"/>
        <label>2</label>
    </ligand>
</feature>
<dbReference type="Gene3D" id="3.60.21.10">
    <property type="match status" value="1"/>
</dbReference>
<dbReference type="EMBL" id="MU004182">
    <property type="protein sequence ID" value="KAF2500958.1"/>
    <property type="molecule type" value="Genomic_DNA"/>
</dbReference>
<keyword evidence="5" id="KW-0732">Signal</keyword>
<feature type="disulfide bond" evidence="13">
    <location>
        <begin position="52"/>
        <end position="62"/>
    </location>
</feature>
<dbReference type="GO" id="GO:0006685">
    <property type="term" value="P:sphingomyelin catabolic process"/>
    <property type="evidence" value="ECO:0007669"/>
    <property type="project" value="UniProtKB-UniRule"/>
</dbReference>
<feature type="disulfide bond" evidence="13">
    <location>
        <begin position="150"/>
        <end position="155"/>
    </location>
</feature>
<dbReference type="PANTHER" id="PTHR10340:SF34">
    <property type="entry name" value="SPHINGOMYELIN PHOSPHODIESTERASE"/>
    <property type="match status" value="1"/>
</dbReference>
<feature type="domain" description="Saposin B-type" evidence="14">
    <location>
        <begin position="19"/>
        <end position="102"/>
    </location>
</feature>
<dbReference type="InterPro" id="IPR008139">
    <property type="entry name" value="SaposinB_dom"/>
</dbReference>
<evidence type="ECO:0000256" key="2">
    <source>
        <dbReference type="ARBA" id="ARBA00008234"/>
    </source>
</evidence>
<dbReference type="Proteomes" id="UP000799750">
    <property type="component" value="Unassembled WGS sequence"/>
</dbReference>
<dbReference type="InterPro" id="IPR029052">
    <property type="entry name" value="Metallo-depent_PP-like"/>
</dbReference>
<dbReference type="CDD" id="cd00842">
    <property type="entry name" value="MPP_ASMase"/>
    <property type="match status" value="1"/>
</dbReference>
<keyword evidence="10 11" id="KW-0326">Glycosidase</keyword>
<evidence type="ECO:0000256" key="4">
    <source>
        <dbReference type="ARBA" id="ARBA00022723"/>
    </source>
</evidence>
<protein>
    <recommendedName>
        <fullName evidence="11">Sphingomyelin phosphodiesterase</fullName>
    </recommendedName>
</protein>
<dbReference type="InterPro" id="IPR011160">
    <property type="entry name" value="Sphingomy_PDE"/>
</dbReference>
<dbReference type="GO" id="GO:0004767">
    <property type="term" value="F:sphingomyelin phosphodiesterase activity"/>
    <property type="evidence" value="ECO:0007669"/>
    <property type="project" value="UniProtKB-UniRule"/>
</dbReference>
<dbReference type="PANTHER" id="PTHR10340">
    <property type="entry name" value="SPHINGOMYELIN PHOSPHODIESTERASE"/>
    <property type="match status" value="1"/>
</dbReference>
<dbReference type="GO" id="GO:0046872">
    <property type="term" value="F:metal ion binding"/>
    <property type="evidence" value="ECO:0007669"/>
    <property type="project" value="UniProtKB-KW"/>
</dbReference>
<proteinExistence type="inferred from homology"/>
<dbReference type="InterPro" id="IPR011001">
    <property type="entry name" value="Saposin-like"/>
</dbReference>
<evidence type="ECO:0000256" key="13">
    <source>
        <dbReference type="PIRSR" id="PIRSR000948-2"/>
    </source>
</evidence>
<dbReference type="SMART" id="SM00741">
    <property type="entry name" value="SapB"/>
    <property type="match status" value="1"/>
</dbReference>
<dbReference type="InterPro" id="IPR041805">
    <property type="entry name" value="ASMase/PPN1_MPP"/>
</dbReference>
<feature type="binding site" evidence="12">
    <location>
        <position position="352"/>
    </location>
    <ligand>
        <name>Zn(2+)</name>
        <dbReference type="ChEBI" id="CHEBI:29105"/>
        <label>2</label>
    </ligand>
</feature>
<organism evidence="15 16">
    <name type="scientific">Lophium mytilinum</name>
    <dbReference type="NCBI Taxonomy" id="390894"/>
    <lineage>
        <taxon>Eukaryota</taxon>
        <taxon>Fungi</taxon>
        <taxon>Dikarya</taxon>
        <taxon>Ascomycota</taxon>
        <taxon>Pezizomycotina</taxon>
        <taxon>Dothideomycetes</taxon>
        <taxon>Pleosporomycetidae</taxon>
        <taxon>Mytilinidiales</taxon>
        <taxon>Mytilinidiaceae</taxon>
        <taxon>Lophium</taxon>
    </lineage>
</organism>
<dbReference type="PIRSF" id="PIRSF000948">
    <property type="entry name" value="Sphingomy_PDE"/>
    <property type="match status" value="1"/>
</dbReference>
<keyword evidence="7 12" id="KW-0862">Zinc</keyword>
<keyword evidence="8 13" id="KW-1015">Disulfide bond</keyword>
<dbReference type="GO" id="GO:0016798">
    <property type="term" value="F:hydrolase activity, acting on glycosyl bonds"/>
    <property type="evidence" value="ECO:0007669"/>
    <property type="project" value="UniProtKB-KW"/>
</dbReference>
<dbReference type="Pfam" id="PF00149">
    <property type="entry name" value="Metallophos"/>
    <property type="match status" value="1"/>
</dbReference>
<evidence type="ECO:0000256" key="6">
    <source>
        <dbReference type="ARBA" id="ARBA00022801"/>
    </source>
</evidence>
<dbReference type="InterPro" id="IPR004843">
    <property type="entry name" value="Calcineurin-like_PHP"/>
</dbReference>
<feature type="disulfide bond" evidence="13">
    <location>
        <begin position="156"/>
        <end position="180"/>
    </location>
</feature>
<feature type="binding site" evidence="12">
    <location>
        <position position="207"/>
    </location>
    <ligand>
        <name>Zn(2+)</name>
        <dbReference type="ChEBI" id="CHEBI:29105"/>
        <label>1</label>
    </ligand>
</feature>
<feature type="binding site" evidence="12">
    <location>
        <position position="386"/>
    </location>
    <ligand>
        <name>Zn(2+)</name>
        <dbReference type="ChEBI" id="CHEBI:29105"/>
        <label>2</label>
    </ligand>
</feature>
<feature type="binding site" evidence="12">
    <location>
        <position position="135"/>
    </location>
    <ligand>
        <name>Zn(2+)</name>
        <dbReference type="ChEBI" id="CHEBI:29105"/>
        <label>1</label>
    </ligand>
</feature>
<evidence type="ECO:0000256" key="7">
    <source>
        <dbReference type="ARBA" id="ARBA00022833"/>
    </source>
</evidence>
<evidence type="ECO:0000256" key="12">
    <source>
        <dbReference type="PIRSR" id="PIRSR000948-1"/>
    </source>
</evidence>